<dbReference type="AlphaFoldDB" id="A0AAV5JL65"/>
<proteinExistence type="predicted"/>
<sequence>MPIWNLLNCSDDLRIFVNYDFLLNPCPHGIFWLFLKFGISIVNLGFRL</sequence>
<name>A0AAV5JL65_9ROSI</name>
<dbReference type="EMBL" id="BPVZ01000038">
    <property type="protein sequence ID" value="GKV13243.1"/>
    <property type="molecule type" value="Genomic_DNA"/>
</dbReference>
<keyword evidence="1" id="KW-1133">Transmembrane helix</keyword>
<gene>
    <name evidence="2" type="ORF">SLEP1_g24283</name>
</gene>
<keyword evidence="3" id="KW-1185">Reference proteome</keyword>
<accession>A0AAV5JL65</accession>
<comment type="caution">
    <text evidence="2">The sequence shown here is derived from an EMBL/GenBank/DDBJ whole genome shotgun (WGS) entry which is preliminary data.</text>
</comment>
<evidence type="ECO:0000313" key="2">
    <source>
        <dbReference type="EMBL" id="GKV13243.1"/>
    </source>
</evidence>
<keyword evidence="1" id="KW-0472">Membrane</keyword>
<dbReference type="Proteomes" id="UP001054252">
    <property type="component" value="Unassembled WGS sequence"/>
</dbReference>
<protein>
    <submittedName>
        <fullName evidence="2">Uncharacterized protein</fullName>
    </submittedName>
</protein>
<evidence type="ECO:0000256" key="1">
    <source>
        <dbReference type="SAM" id="Phobius"/>
    </source>
</evidence>
<reference evidence="2 3" key="1">
    <citation type="journal article" date="2021" name="Commun. Biol.">
        <title>The genome of Shorea leprosula (Dipterocarpaceae) highlights the ecological relevance of drought in aseasonal tropical rainforests.</title>
        <authorList>
            <person name="Ng K.K.S."/>
            <person name="Kobayashi M.J."/>
            <person name="Fawcett J.A."/>
            <person name="Hatakeyama M."/>
            <person name="Paape T."/>
            <person name="Ng C.H."/>
            <person name="Ang C.C."/>
            <person name="Tnah L.H."/>
            <person name="Lee C.T."/>
            <person name="Nishiyama T."/>
            <person name="Sese J."/>
            <person name="O'Brien M.J."/>
            <person name="Copetti D."/>
            <person name="Mohd Noor M.I."/>
            <person name="Ong R.C."/>
            <person name="Putra M."/>
            <person name="Sireger I.Z."/>
            <person name="Indrioko S."/>
            <person name="Kosugi Y."/>
            <person name="Izuno A."/>
            <person name="Isagi Y."/>
            <person name="Lee S.L."/>
            <person name="Shimizu K.K."/>
        </authorList>
    </citation>
    <scope>NUCLEOTIDE SEQUENCE [LARGE SCALE GENOMIC DNA]</scope>
    <source>
        <strain evidence="2">214</strain>
    </source>
</reference>
<evidence type="ECO:0000313" key="3">
    <source>
        <dbReference type="Proteomes" id="UP001054252"/>
    </source>
</evidence>
<keyword evidence="1" id="KW-0812">Transmembrane</keyword>
<organism evidence="2 3">
    <name type="scientific">Rubroshorea leprosula</name>
    <dbReference type="NCBI Taxonomy" id="152421"/>
    <lineage>
        <taxon>Eukaryota</taxon>
        <taxon>Viridiplantae</taxon>
        <taxon>Streptophyta</taxon>
        <taxon>Embryophyta</taxon>
        <taxon>Tracheophyta</taxon>
        <taxon>Spermatophyta</taxon>
        <taxon>Magnoliopsida</taxon>
        <taxon>eudicotyledons</taxon>
        <taxon>Gunneridae</taxon>
        <taxon>Pentapetalae</taxon>
        <taxon>rosids</taxon>
        <taxon>malvids</taxon>
        <taxon>Malvales</taxon>
        <taxon>Dipterocarpaceae</taxon>
        <taxon>Rubroshorea</taxon>
    </lineage>
</organism>
<feature type="transmembrane region" description="Helical" evidence="1">
    <location>
        <begin position="29"/>
        <end position="46"/>
    </location>
</feature>